<dbReference type="InterPro" id="IPR000330">
    <property type="entry name" value="SNF2_N"/>
</dbReference>
<dbReference type="PROSITE" id="PS51194">
    <property type="entry name" value="HELICASE_CTER"/>
    <property type="match status" value="1"/>
</dbReference>
<dbReference type="InterPro" id="IPR014001">
    <property type="entry name" value="Helicase_ATP-bd"/>
</dbReference>
<keyword evidence="1" id="KW-0378">Hydrolase</keyword>
<dbReference type="GO" id="GO:0005524">
    <property type="term" value="F:ATP binding"/>
    <property type="evidence" value="ECO:0007669"/>
    <property type="project" value="InterPro"/>
</dbReference>
<dbReference type="AlphaFoldDB" id="U1Y0E8"/>
<evidence type="ECO:0000256" key="2">
    <source>
        <dbReference type="PROSITE-ProRule" id="PRU00325"/>
    </source>
</evidence>
<feature type="domain" description="SWIM-type" evidence="3">
    <location>
        <begin position="60"/>
        <end position="99"/>
    </location>
</feature>
<evidence type="ECO:0000259" key="3">
    <source>
        <dbReference type="PROSITE" id="PS50966"/>
    </source>
</evidence>
<keyword evidence="2" id="KW-0479">Metal-binding</keyword>
<evidence type="ECO:0000256" key="1">
    <source>
        <dbReference type="ARBA" id="ARBA00022801"/>
    </source>
</evidence>
<dbReference type="InterPro" id="IPR049730">
    <property type="entry name" value="SNF2/RAD54-like_C"/>
</dbReference>
<dbReference type="InterPro" id="IPR007527">
    <property type="entry name" value="Znf_SWIM"/>
</dbReference>
<gene>
    <name evidence="6" type="ORF">HMPREF0083_06044</name>
</gene>
<dbReference type="eggNOG" id="COG0553">
    <property type="taxonomic scope" value="Bacteria"/>
</dbReference>
<dbReference type="CDD" id="cd18012">
    <property type="entry name" value="DEXQc_arch_SWI2_SNF2"/>
    <property type="match status" value="1"/>
</dbReference>
<dbReference type="HOGENOM" id="CLU_000315_21_1_9"/>
<dbReference type="GO" id="GO:0008270">
    <property type="term" value="F:zinc ion binding"/>
    <property type="evidence" value="ECO:0007669"/>
    <property type="project" value="UniProtKB-KW"/>
</dbReference>
<protein>
    <submittedName>
        <fullName evidence="6">Protein, SNF2 family</fullName>
    </submittedName>
</protein>
<dbReference type="SMART" id="SM00487">
    <property type="entry name" value="DEXDc"/>
    <property type="match status" value="1"/>
</dbReference>
<accession>U1Y0E8</accession>
<dbReference type="InterPro" id="IPR001650">
    <property type="entry name" value="Helicase_C-like"/>
</dbReference>
<evidence type="ECO:0000259" key="4">
    <source>
        <dbReference type="PROSITE" id="PS51192"/>
    </source>
</evidence>
<keyword evidence="2" id="KW-0863">Zinc-finger</keyword>
<dbReference type="CDD" id="cd18793">
    <property type="entry name" value="SF2_C_SNF"/>
    <property type="match status" value="1"/>
</dbReference>
<proteinExistence type="predicted"/>
<dbReference type="STRING" id="649747.HMPREF0083_06044"/>
<dbReference type="Pfam" id="PF00271">
    <property type="entry name" value="Helicase_C"/>
    <property type="match status" value="1"/>
</dbReference>
<dbReference type="Gene3D" id="3.40.50.300">
    <property type="entry name" value="P-loop containing nucleotide triphosphate hydrolases"/>
    <property type="match status" value="1"/>
</dbReference>
<dbReference type="Pfam" id="PF04434">
    <property type="entry name" value="SWIM"/>
    <property type="match status" value="1"/>
</dbReference>
<feature type="domain" description="Helicase ATP-binding" evidence="4">
    <location>
        <begin position="662"/>
        <end position="825"/>
    </location>
</feature>
<dbReference type="FunFam" id="3.40.50.300:FF:000533">
    <property type="entry name" value="Helicase, Snf2 family"/>
    <property type="match status" value="1"/>
</dbReference>
<reference evidence="6 7" key="1">
    <citation type="submission" date="2013-08" db="EMBL/GenBank/DDBJ databases">
        <authorList>
            <person name="Weinstock G."/>
            <person name="Sodergren E."/>
            <person name="Wylie T."/>
            <person name="Fulton L."/>
            <person name="Fulton R."/>
            <person name="Fronick C."/>
            <person name="O'Laughlin M."/>
            <person name="Godfrey J."/>
            <person name="Miner T."/>
            <person name="Herter B."/>
            <person name="Appelbaum E."/>
            <person name="Cordes M."/>
            <person name="Lek S."/>
            <person name="Wollam A."/>
            <person name="Pepin K.H."/>
            <person name="Palsikar V.B."/>
            <person name="Mitreva M."/>
            <person name="Wilson R.K."/>
        </authorList>
    </citation>
    <scope>NUCLEOTIDE SEQUENCE [LARGE SCALE GENOMIC DNA]</scope>
    <source>
        <strain evidence="6 7">ATCC 12856</strain>
    </source>
</reference>
<sequence length="1102" mass="127641">MNRKETKMSHSLSLKDIKSLCGTASYQRGEAYYKSRRVLELHYDPNKLHYHAVVSGSKPYNVDITLEDSNHIEAECECPAFHSYYNYCKHIAAVLFHIHAFNHNVKNISHHSEHASKDQNPAKTRLSRRDMQLTENIISLFEDTSVVAQSIDNVPQKYNQVLEVEFTCKAATITYPAQKNLFGIEMKVGSSGQLYIVHKIQDFLSKIEQQATHSFSKRFTFDPSIHTFKEADWAIIQQLIEVYHNEAAYREALSGQANRYMFNTGRLLFIPPPAWQKLLPKLKEAAVMFEHEAHTYERIETRDGNAPLNFQLHKAQAEGYQLDIQGLDQVMVMEDYGCVLAAGTLYNMPATQLHRIAKMKEMFQYRPSQQVLIPPSQIESFVERVIPELKKMSTVVIEQQISNRIISPPLHARLHLDRDAERLLARLEYKYDDIVIAPFHSNIDHQDHSGRILLRDTEQESRIMNLLEQSSFKYNGNELYMDDEEGIYHFLYHLLPQLEQTAEIYMTSSLKSLMHHSLYSPKVTVDVDSKTQWLDISFGMEGIDEQEIHHILQSVVEKKKYYRLQDGSFLSLEEDAFLDIGHFMKEMNIRQSEMKGNRIKLSVVRGFHLLDSDERTPAIRIEKSLRQLFENMRSPDRLNFEIPKTLSPVLRDYQKYGFQWLKTLAHYRFGGILADDMGLGKTLQCIAFILSEQQKSTTTGLPVLIISPASLLYNWKNELKKFAPELTAIIATGDKQERRKILDELSNIDVLITSYPLLRRDMELYADHRFHTLILDEAQAVKNYATKTAQAVREIHAQHRFALTGTPIENSLEDLWSIFDAVFPELFFSKKAFAELSREAVARRARPFILRRMKSDVLKELPEKIETLQTSDLSPEQKKLYMAYLMKLQQETIQQLQTESFQKNRMKILAGLTRLRQLCCHPSLFIENYTGDSGKLDQLLEIVEDYHSAGKRILIFSQFTEMLNIIRQELAHYDLSYFYLDGKTPANERVELCRRFNEGEQDIFLISLKAGGTGLNLTGADTVILYDLWWNPAVEQQAADRAHRMGQKNIVQVIRLITQGTIEEKMYELQQQKKNLIDEVIQPGEGALFTLTENDIRELLMI</sequence>
<dbReference type="InterPro" id="IPR013663">
    <property type="entry name" value="Helicase_SWF/SNF/SWI_bac"/>
</dbReference>
<organism evidence="6 7">
    <name type="scientific">Aneurinibacillus aneurinilyticus ATCC 12856</name>
    <dbReference type="NCBI Taxonomy" id="649747"/>
    <lineage>
        <taxon>Bacteria</taxon>
        <taxon>Bacillati</taxon>
        <taxon>Bacillota</taxon>
        <taxon>Bacilli</taxon>
        <taxon>Bacillales</taxon>
        <taxon>Paenibacillaceae</taxon>
        <taxon>Aneurinibacillus group</taxon>
        <taxon>Aneurinibacillus</taxon>
    </lineage>
</organism>
<dbReference type="InterPro" id="IPR038718">
    <property type="entry name" value="SNF2-like_sf"/>
</dbReference>
<feature type="domain" description="Helicase C-terminal" evidence="5">
    <location>
        <begin position="935"/>
        <end position="1097"/>
    </location>
</feature>
<keyword evidence="7" id="KW-1185">Reference proteome</keyword>
<comment type="caution">
    <text evidence="6">The sequence shown here is derived from an EMBL/GenBank/DDBJ whole genome shotgun (WGS) entry which is preliminary data.</text>
</comment>
<dbReference type="InterPro" id="IPR027417">
    <property type="entry name" value="P-loop_NTPase"/>
</dbReference>
<dbReference type="EMBL" id="AWSJ01000382">
    <property type="protein sequence ID" value="ERI04466.1"/>
    <property type="molecule type" value="Genomic_DNA"/>
</dbReference>
<name>U1Y0E8_ANEAE</name>
<dbReference type="eggNOG" id="COG4715">
    <property type="taxonomic scope" value="Bacteria"/>
</dbReference>
<evidence type="ECO:0000259" key="5">
    <source>
        <dbReference type="PROSITE" id="PS51194"/>
    </source>
</evidence>
<dbReference type="SUPFAM" id="SSF52540">
    <property type="entry name" value="P-loop containing nucleoside triphosphate hydrolases"/>
    <property type="match status" value="2"/>
</dbReference>
<dbReference type="PROSITE" id="PS51192">
    <property type="entry name" value="HELICASE_ATP_BIND_1"/>
    <property type="match status" value="1"/>
</dbReference>
<keyword evidence="2" id="KW-0862">Zinc</keyword>
<dbReference type="PROSITE" id="PS50966">
    <property type="entry name" value="ZF_SWIM"/>
    <property type="match status" value="1"/>
</dbReference>
<dbReference type="Pfam" id="PF08455">
    <property type="entry name" value="SNF2_assoc"/>
    <property type="match status" value="1"/>
</dbReference>
<dbReference type="Proteomes" id="UP000016511">
    <property type="component" value="Unassembled WGS sequence"/>
</dbReference>
<dbReference type="Gene3D" id="3.40.50.10810">
    <property type="entry name" value="Tandem AAA-ATPase domain"/>
    <property type="match status" value="1"/>
</dbReference>
<dbReference type="PATRIC" id="fig|649747.3.peg.5405"/>
<dbReference type="SMART" id="SM00490">
    <property type="entry name" value="HELICc"/>
    <property type="match status" value="1"/>
</dbReference>
<evidence type="ECO:0000313" key="6">
    <source>
        <dbReference type="EMBL" id="ERI04466.1"/>
    </source>
</evidence>
<evidence type="ECO:0000313" key="7">
    <source>
        <dbReference type="Proteomes" id="UP000016511"/>
    </source>
</evidence>
<dbReference type="Pfam" id="PF00176">
    <property type="entry name" value="SNF2-rel_dom"/>
    <property type="match status" value="1"/>
</dbReference>
<dbReference type="PANTHER" id="PTHR10799">
    <property type="entry name" value="SNF2/RAD54 HELICASE FAMILY"/>
    <property type="match status" value="1"/>
</dbReference>
<dbReference type="GO" id="GO:0016787">
    <property type="term" value="F:hydrolase activity"/>
    <property type="evidence" value="ECO:0007669"/>
    <property type="project" value="UniProtKB-KW"/>
</dbReference>